<dbReference type="AlphaFoldDB" id="A0A2T6BR36"/>
<dbReference type="RefSeq" id="WP_108116748.1">
    <property type="nucleotide sequence ID" value="NZ_QBKT01000013.1"/>
</dbReference>
<organism evidence="1 2">
    <name type="scientific">Kordia periserrulae</name>
    <dbReference type="NCBI Taxonomy" id="701523"/>
    <lineage>
        <taxon>Bacteria</taxon>
        <taxon>Pseudomonadati</taxon>
        <taxon>Bacteroidota</taxon>
        <taxon>Flavobacteriia</taxon>
        <taxon>Flavobacteriales</taxon>
        <taxon>Flavobacteriaceae</taxon>
        <taxon>Kordia</taxon>
    </lineage>
</organism>
<name>A0A2T6BR36_9FLAO</name>
<evidence type="ECO:0000313" key="2">
    <source>
        <dbReference type="Proteomes" id="UP000244090"/>
    </source>
</evidence>
<dbReference type="OrthoDB" id="1353246at2"/>
<comment type="caution">
    <text evidence="1">The sequence shown here is derived from an EMBL/GenBank/DDBJ whole genome shotgun (WGS) entry which is preliminary data.</text>
</comment>
<dbReference type="EMBL" id="QBKT01000013">
    <property type="protein sequence ID" value="PTX58561.1"/>
    <property type="molecule type" value="Genomic_DNA"/>
</dbReference>
<reference evidence="1 2" key="1">
    <citation type="submission" date="2018-04" db="EMBL/GenBank/DDBJ databases">
        <title>Genomic Encyclopedia of Archaeal and Bacterial Type Strains, Phase II (KMG-II): from individual species to whole genera.</title>
        <authorList>
            <person name="Goeker M."/>
        </authorList>
    </citation>
    <scope>NUCLEOTIDE SEQUENCE [LARGE SCALE GENOMIC DNA]</scope>
    <source>
        <strain evidence="1 2">DSM 25731</strain>
    </source>
</reference>
<evidence type="ECO:0000313" key="1">
    <source>
        <dbReference type="EMBL" id="PTX58561.1"/>
    </source>
</evidence>
<dbReference type="Proteomes" id="UP000244090">
    <property type="component" value="Unassembled WGS sequence"/>
</dbReference>
<gene>
    <name evidence="1" type="ORF">C8N46_11352</name>
</gene>
<keyword evidence="2" id="KW-1185">Reference proteome</keyword>
<sequence length="241" mass="28760">MEKREYIKIAEPISHFPTDINLLRELNNDFWKDWVLYYLLDFYKNYNAQELLTIIQNEQTKKFPRTERELAKYLRKHLKNNIKLNLQGFKVIGEATNDEDIEGNYDMIILHSYWEDEFYFECKNLSLNSEKALIKKYIYTKIYPKGQQSKKDGGVYRYFNGKYAQSQNFGGMLGFVLGDDIQEIKNKIINDLNEKFDTTPEGDLKQIHLDSIQSNNFTFDSVHYRKGLNFTLHHILFDFVK</sequence>
<protein>
    <submittedName>
        <fullName evidence="1">Uncharacterized protein</fullName>
    </submittedName>
</protein>
<accession>A0A2T6BR36</accession>
<proteinExistence type="predicted"/>